<evidence type="ECO:0000313" key="1">
    <source>
        <dbReference type="EMBL" id="CAA9284421.1"/>
    </source>
</evidence>
<accession>A0A6J4JQ01</accession>
<dbReference type="EMBL" id="CADCTK010000843">
    <property type="protein sequence ID" value="CAA9284421.1"/>
    <property type="molecule type" value="Genomic_DNA"/>
</dbReference>
<gene>
    <name evidence="1" type="ORF">AVDCRST_MAG26-3616</name>
</gene>
<dbReference type="AlphaFoldDB" id="A0A6J4JQ01"/>
<protein>
    <submittedName>
        <fullName evidence="1">Uncharacterized protein</fullName>
    </submittedName>
</protein>
<reference evidence="1" key="1">
    <citation type="submission" date="2020-02" db="EMBL/GenBank/DDBJ databases">
        <authorList>
            <person name="Meier V. D."/>
        </authorList>
    </citation>
    <scope>NUCLEOTIDE SEQUENCE</scope>
    <source>
        <strain evidence="1">AVDCRST_MAG26</strain>
    </source>
</reference>
<name>A0A6J4JQ01_9CHLR</name>
<proteinExistence type="predicted"/>
<sequence>MINPGQLEEPNHFNNVDSIPYPFTSCGRSVGLMELFLRRCRPKRRIVDE</sequence>
<organism evidence="1">
    <name type="scientific">uncultured Chloroflexia bacterium</name>
    <dbReference type="NCBI Taxonomy" id="1672391"/>
    <lineage>
        <taxon>Bacteria</taxon>
        <taxon>Bacillati</taxon>
        <taxon>Chloroflexota</taxon>
        <taxon>Chloroflexia</taxon>
        <taxon>environmental samples</taxon>
    </lineage>
</organism>